<feature type="compositionally biased region" description="Basic and acidic residues" evidence="1">
    <location>
        <begin position="113"/>
        <end position="125"/>
    </location>
</feature>
<sequence length="403" mass="42578">MRFFSNDARESSDDQVTDERAEARADEDRPERVQSDPVAVPSQRPPSPWSNTPATADDTVAVDPERRDGSPDAVPDRDDAGAPPFHEPSPQPTAFGASTVGGAVAASAMANPENDRWQATDRDSAADSGVGDDANVAPGDGVVTSSTNTYAGSTADTERTDPDAVVDVPLDDDDDTDTRPGAVSDRTADAGLADTTDTTDRDHDGNRDESVTTYDETDTPASGTLKDDGGFDDPRAVEPGTERPLDDSTLDDDARPEPAASALKDEGSFDDPQVVEPATGAPVDADDRPAQDPDDRPAAEATPAVVAVPVAAATTPAAPAETLFDRGDAQAFQERWRDVQLRFVDSPKDAAAEAAGLVEEAVEKLTAGLRAQREGLHSDTDDTEQLRVQLRGYRDMLNRILSL</sequence>
<evidence type="ECO:0000256" key="1">
    <source>
        <dbReference type="SAM" id="MobiDB-lite"/>
    </source>
</evidence>
<proteinExistence type="predicted"/>
<name>A0A919JNK3_9ACTN</name>
<feature type="compositionally biased region" description="Low complexity" evidence="1">
    <location>
        <begin position="126"/>
        <end position="137"/>
    </location>
</feature>
<evidence type="ECO:0000313" key="3">
    <source>
        <dbReference type="Proteomes" id="UP000647172"/>
    </source>
</evidence>
<dbReference type="Proteomes" id="UP000647172">
    <property type="component" value="Unassembled WGS sequence"/>
</dbReference>
<reference evidence="2" key="1">
    <citation type="submission" date="2021-01" db="EMBL/GenBank/DDBJ databases">
        <title>Whole genome shotgun sequence of Actinoplanes nipponensis NBRC 14063.</title>
        <authorList>
            <person name="Komaki H."/>
            <person name="Tamura T."/>
        </authorList>
    </citation>
    <scope>NUCLEOTIDE SEQUENCE</scope>
    <source>
        <strain evidence="2">NBRC 14063</strain>
    </source>
</reference>
<accession>A0A919JNK3</accession>
<feature type="compositionally biased region" description="Basic and acidic residues" evidence="1">
    <location>
        <begin position="225"/>
        <end position="256"/>
    </location>
</feature>
<feature type="compositionally biased region" description="Basic and acidic residues" evidence="1">
    <location>
        <begin position="198"/>
        <end position="210"/>
    </location>
</feature>
<feature type="region of interest" description="Disordered" evidence="1">
    <location>
        <begin position="1"/>
        <end position="303"/>
    </location>
</feature>
<dbReference type="EMBL" id="BOMQ01000071">
    <property type="protein sequence ID" value="GIE52570.1"/>
    <property type="molecule type" value="Genomic_DNA"/>
</dbReference>
<feature type="compositionally biased region" description="Basic and acidic residues" evidence="1">
    <location>
        <begin position="7"/>
        <end position="34"/>
    </location>
</feature>
<dbReference type="RefSeq" id="WP_203774126.1">
    <property type="nucleotide sequence ID" value="NZ_BAAAYJ010000073.1"/>
</dbReference>
<feature type="compositionally biased region" description="Polar residues" evidence="1">
    <location>
        <begin position="143"/>
        <end position="155"/>
    </location>
</feature>
<protein>
    <submittedName>
        <fullName evidence="2">Uncharacterized protein</fullName>
    </submittedName>
</protein>
<gene>
    <name evidence="2" type="ORF">Ani05nite_61040</name>
</gene>
<dbReference type="AlphaFoldDB" id="A0A919JNK3"/>
<feature type="compositionally biased region" description="Basic and acidic residues" evidence="1">
    <location>
        <begin position="285"/>
        <end position="298"/>
    </location>
</feature>
<keyword evidence="3" id="KW-1185">Reference proteome</keyword>
<evidence type="ECO:0000313" key="2">
    <source>
        <dbReference type="EMBL" id="GIE52570.1"/>
    </source>
</evidence>
<feature type="compositionally biased region" description="Polar residues" evidence="1">
    <location>
        <begin position="211"/>
        <end position="222"/>
    </location>
</feature>
<organism evidence="2 3">
    <name type="scientific">Actinoplanes nipponensis</name>
    <dbReference type="NCBI Taxonomy" id="135950"/>
    <lineage>
        <taxon>Bacteria</taxon>
        <taxon>Bacillati</taxon>
        <taxon>Actinomycetota</taxon>
        <taxon>Actinomycetes</taxon>
        <taxon>Micromonosporales</taxon>
        <taxon>Micromonosporaceae</taxon>
        <taxon>Actinoplanes</taxon>
    </lineage>
</organism>
<feature type="compositionally biased region" description="Low complexity" evidence="1">
    <location>
        <begin position="93"/>
        <end position="110"/>
    </location>
</feature>
<feature type="compositionally biased region" description="Basic and acidic residues" evidence="1">
    <location>
        <begin position="63"/>
        <end position="80"/>
    </location>
</feature>
<comment type="caution">
    <text evidence="2">The sequence shown here is derived from an EMBL/GenBank/DDBJ whole genome shotgun (WGS) entry which is preliminary data.</text>
</comment>